<feature type="domain" description="Methionyl/Valyl/Leucyl/Isoleucyl-tRNA synthetase anticodon-binding" evidence="13">
    <location>
        <begin position="731"/>
        <end position="861"/>
    </location>
</feature>
<dbReference type="Pfam" id="PF13603">
    <property type="entry name" value="tRNA-synt_1_2"/>
    <property type="match status" value="1"/>
</dbReference>
<evidence type="ECO:0000259" key="14">
    <source>
        <dbReference type="Pfam" id="PF09334"/>
    </source>
</evidence>
<dbReference type="SUPFAM" id="SSF52374">
    <property type="entry name" value="Nucleotidylyl transferase"/>
    <property type="match status" value="1"/>
</dbReference>
<organism evidence="16 17">
    <name type="scientific">Xanthobacter aminoxidans</name>
    <dbReference type="NCBI Taxonomy" id="186280"/>
    <lineage>
        <taxon>Bacteria</taxon>
        <taxon>Pseudomonadati</taxon>
        <taxon>Pseudomonadota</taxon>
        <taxon>Alphaproteobacteria</taxon>
        <taxon>Hyphomicrobiales</taxon>
        <taxon>Xanthobacteraceae</taxon>
        <taxon>Xanthobacter</taxon>
    </lineage>
</organism>
<dbReference type="InterPro" id="IPR001412">
    <property type="entry name" value="aa-tRNA-synth_I_CS"/>
</dbReference>
<feature type="domain" description="Methionyl/Leucyl tRNA synthetase" evidence="14">
    <location>
        <begin position="54"/>
        <end position="188"/>
    </location>
</feature>
<evidence type="ECO:0000256" key="4">
    <source>
        <dbReference type="ARBA" id="ARBA00022741"/>
    </source>
</evidence>
<evidence type="ECO:0000256" key="8">
    <source>
        <dbReference type="ARBA" id="ARBA00047469"/>
    </source>
</evidence>
<comment type="catalytic activity">
    <reaction evidence="8 9">
        <text>tRNA(Leu) + L-leucine + ATP = L-leucyl-tRNA(Leu) + AMP + diphosphate</text>
        <dbReference type="Rhea" id="RHEA:11688"/>
        <dbReference type="Rhea" id="RHEA-COMP:9613"/>
        <dbReference type="Rhea" id="RHEA-COMP:9622"/>
        <dbReference type="ChEBI" id="CHEBI:30616"/>
        <dbReference type="ChEBI" id="CHEBI:33019"/>
        <dbReference type="ChEBI" id="CHEBI:57427"/>
        <dbReference type="ChEBI" id="CHEBI:78442"/>
        <dbReference type="ChEBI" id="CHEBI:78494"/>
        <dbReference type="ChEBI" id="CHEBI:456215"/>
        <dbReference type="EC" id="6.1.1.4"/>
    </reaction>
</comment>
<dbReference type="SUPFAM" id="SSF47323">
    <property type="entry name" value="Anticodon-binding domain of a subclass of class I aminoacyl-tRNA synthetases"/>
    <property type="match status" value="1"/>
</dbReference>
<dbReference type="RefSeq" id="WP_029557915.1">
    <property type="nucleotide sequence ID" value="NZ_JBAFUR010000001.1"/>
</dbReference>
<comment type="caution">
    <text evidence="16">The sequence shown here is derived from an EMBL/GenBank/DDBJ whole genome shotgun (WGS) entry which is preliminary data.</text>
</comment>
<dbReference type="Gene3D" id="3.40.50.620">
    <property type="entry name" value="HUPs"/>
    <property type="match status" value="2"/>
</dbReference>
<sequence>MTQDRMPDNAAERAQDRTQDRYNAREAEPKWQKTWAERGIFRTRNDDPRPKFFVMEMFPYPSGRIHIGHGRNYVMGDVLARYKRMQGFNVLHPMGWDAFGLPAENAAIERGIHPKSWTYENIASMREQLQLLGLSLDWNREIATCDPSYYVEQQRIFLDFLDNGLAYRKESEVNWDPVDNTVLANEQVIDGRGWRSGAIVERRKLSQWFLRITQFAQELLDAIDTLDRWPDKVRLMQRNWIGRSEGLEVLFEFAKAGAEKLPAGTKAVKVYTTRPDTLFGASFLALSPDHPLAKHLAGTDGQLSAFIAECKRGGTSAEEIETQEKKGYATGLSVVHPLDATRTVPVYVANFVLMDYGTGAIFGCPAHDQRDFDFATKYDLAITPVVLPEGADPATFSVADGPYDGDGTLFNSAFLDGMSVPEAKEAVARQLERFRVAGEPQGTRRVNFRLRDWGISRQRYWGCPIPVIHCDDCGPVGVPRDQLPVELPDDVTFDRPGNPLDRAKAWRDVPCPKCGKPARRETDTMDTFVDSSWYFLRYASDNVEKPLDKAAVSHWLPVDQYIGGIEHAILHLLYSRFFTRALKHCGRVDLEEPFAGLFTQGMIVHETYKDTEGKWLFPEEVKLLGNGKAVRISDGTPVTVSPPEKMSKSKRNVVAPEVVADTYGVDCARWFMLSDTPPERDSEWTQGGIEGAWRFVQRVWRLVNEAVELGAKPGAARPATFGEQALGLRRAAHGLVATVAEDIERLRFNVAVAHVHEFANVFGSAVAAARSAPEVPEDLAFALREAAEMLTGVVAPMTPHLAEECWVALGHGSQESTLVAEASWPATEADLLRRDTVTLPIQINGKKRDDIVVPREATPAEVEAAVLALESVQRALDGRAPKRIIVVPQRIVNVVA</sequence>
<comment type="subcellular location">
    <subcellularLocation>
        <location evidence="9">Cytoplasm</location>
    </subcellularLocation>
</comment>
<evidence type="ECO:0000313" key="17">
    <source>
        <dbReference type="Proteomes" id="UP001604043"/>
    </source>
</evidence>
<dbReference type="GO" id="GO:0004823">
    <property type="term" value="F:leucine-tRNA ligase activity"/>
    <property type="evidence" value="ECO:0007669"/>
    <property type="project" value="UniProtKB-EC"/>
</dbReference>
<dbReference type="CDD" id="cd07958">
    <property type="entry name" value="Anticodon_Ia_Leu_BEm"/>
    <property type="match status" value="1"/>
</dbReference>
<evidence type="ECO:0000313" key="16">
    <source>
        <dbReference type="EMBL" id="MFG1251353.1"/>
    </source>
</evidence>
<keyword evidence="6 9" id="KW-0648">Protein biosynthesis</keyword>
<dbReference type="Proteomes" id="UP001604043">
    <property type="component" value="Unassembled WGS sequence"/>
</dbReference>
<dbReference type="InterPro" id="IPR014729">
    <property type="entry name" value="Rossmann-like_a/b/a_fold"/>
</dbReference>
<accession>A0ABW6ZDT8</accession>
<feature type="domain" description="Aminoacyl-tRNA synthetase class Ia" evidence="12">
    <location>
        <begin position="644"/>
        <end position="684"/>
    </location>
</feature>
<feature type="short sequence motif" description="'HIGH' region" evidence="9">
    <location>
        <begin position="59"/>
        <end position="69"/>
    </location>
</feature>
<dbReference type="Gene3D" id="2.20.28.290">
    <property type="match status" value="1"/>
</dbReference>
<dbReference type="PANTHER" id="PTHR43740:SF2">
    <property type="entry name" value="LEUCINE--TRNA LIGASE, MITOCHONDRIAL"/>
    <property type="match status" value="1"/>
</dbReference>
<name>A0ABW6ZDT8_9HYPH</name>
<dbReference type="Pfam" id="PF09334">
    <property type="entry name" value="tRNA-synt_1g"/>
    <property type="match status" value="1"/>
</dbReference>
<dbReference type="Gene3D" id="3.10.20.590">
    <property type="match status" value="1"/>
</dbReference>
<dbReference type="EC" id="6.1.1.4" evidence="9"/>
<dbReference type="Pfam" id="PF00133">
    <property type="entry name" value="tRNA-synt_1"/>
    <property type="match status" value="2"/>
</dbReference>
<dbReference type="InterPro" id="IPR002300">
    <property type="entry name" value="aa-tRNA-synth_Ia"/>
</dbReference>
<evidence type="ECO:0000256" key="5">
    <source>
        <dbReference type="ARBA" id="ARBA00022840"/>
    </source>
</evidence>
<dbReference type="InterPro" id="IPR002302">
    <property type="entry name" value="Leu-tRNA-ligase"/>
</dbReference>
<feature type="domain" description="Aminoacyl-tRNA synthetase class Ia" evidence="12">
    <location>
        <begin position="450"/>
        <end position="606"/>
    </location>
</feature>
<proteinExistence type="inferred from homology"/>
<feature type="binding site" evidence="9">
    <location>
        <position position="648"/>
    </location>
    <ligand>
        <name>ATP</name>
        <dbReference type="ChEBI" id="CHEBI:30616"/>
    </ligand>
</feature>
<evidence type="ECO:0000259" key="13">
    <source>
        <dbReference type="Pfam" id="PF08264"/>
    </source>
</evidence>
<protein>
    <recommendedName>
        <fullName evidence="9">Leucine--tRNA ligase</fullName>
        <ecNumber evidence="9">6.1.1.4</ecNumber>
    </recommendedName>
    <alternativeName>
        <fullName evidence="9">Leucyl-tRNA synthetase</fullName>
        <shortName evidence="9">LeuRS</shortName>
    </alternativeName>
</protein>
<dbReference type="InterPro" id="IPR013155">
    <property type="entry name" value="M/V/L/I-tRNA-synth_anticd-bd"/>
</dbReference>
<evidence type="ECO:0000256" key="6">
    <source>
        <dbReference type="ARBA" id="ARBA00022917"/>
    </source>
</evidence>
<dbReference type="PRINTS" id="PR00985">
    <property type="entry name" value="TRNASYNTHLEU"/>
</dbReference>
<evidence type="ECO:0000256" key="7">
    <source>
        <dbReference type="ARBA" id="ARBA00023146"/>
    </source>
</evidence>
<dbReference type="Gene3D" id="1.10.730.10">
    <property type="entry name" value="Isoleucyl-tRNA Synthetase, Domain 1"/>
    <property type="match status" value="1"/>
</dbReference>
<keyword evidence="2 9" id="KW-0963">Cytoplasm</keyword>
<evidence type="ECO:0000259" key="15">
    <source>
        <dbReference type="Pfam" id="PF13603"/>
    </source>
</evidence>
<keyword evidence="7 9" id="KW-0030">Aminoacyl-tRNA synthetase</keyword>
<keyword evidence="5 9" id="KW-0067">ATP-binding</keyword>
<dbReference type="EMBL" id="JBAFUR010000001">
    <property type="protein sequence ID" value="MFG1251353.1"/>
    <property type="molecule type" value="Genomic_DNA"/>
</dbReference>
<comment type="similarity">
    <text evidence="1 9 10">Belongs to the class-I aminoacyl-tRNA synthetase family.</text>
</comment>
<dbReference type="InterPro" id="IPR009008">
    <property type="entry name" value="Val/Leu/Ile-tRNA-synth_edit"/>
</dbReference>
<evidence type="ECO:0000256" key="10">
    <source>
        <dbReference type="RuleBase" id="RU363035"/>
    </source>
</evidence>
<gene>
    <name evidence="9 16" type="primary">leuS</name>
    <name evidence="16" type="ORF">V5F30_04015</name>
</gene>
<dbReference type="PROSITE" id="PS00178">
    <property type="entry name" value="AA_TRNA_LIGASE_I"/>
    <property type="match status" value="1"/>
</dbReference>
<feature type="short sequence motif" description="'KMSKS' region" evidence="9">
    <location>
        <begin position="645"/>
        <end position="649"/>
    </location>
</feature>
<evidence type="ECO:0000256" key="3">
    <source>
        <dbReference type="ARBA" id="ARBA00022598"/>
    </source>
</evidence>
<keyword evidence="4 9" id="KW-0547">Nucleotide-binding</keyword>
<dbReference type="InterPro" id="IPR025709">
    <property type="entry name" value="Leu_tRNA-synth_edit"/>
</dbReference>
<evidence type="ECO:0000256" key="9">
    <source>
        <dbReference type="HAMAP-Rule" id="MF_00049"/>
    </source>
</evidence>
<dbReference type="CDD" id="cd00812">
    <property type="entry name" value="LeuRS_core"/>
    <property type="match status" value="1"/>
</dbReference>
<evidence type="ECO:0000256" key="1">
    <source>
        <dbReference type="ARBA" id="ARBA00005594"/>
    </source>
</evidence>
<evidence type="ECO:0000259" key="12">
    <source>
        <dbReference type="Pfam" id="PF00133"/>
    </source>
</evidence>
<dbReference type="PANTHER" id="PTHR43740">
    <property type="entry name" value="LEUCYL-TRNA SYNTHETASE"/>
    <property type="match status" value="1"/>
</dbReference>
<evidence type="ECO:0000256" key="11">
    <source>
        <dbReference type="SAM" id="MobiDB-lite"/>
    </source>
</evidence>
<dbReference type="HAMAP" id="MF_00049_B">
    <property type="entry name" value="Leu_tRNA_synth_B"/>
    <property type="match status" value="1"/>
</dbReference>
<dbReference type="Pfam" id="PF08264">
    <property type="entry name" value="Anticodon_1"/>
    <property type="match status" value="1"/>
</dbReference>
<dbReference type="InterPro" id="IPR009080">
    <property type="entry name" value="tRNAsynth_Ia_anticodon-bd"/>
</dbReference>
<reference evidence="16 17" key="1">
    <citation type="submission" date="2024-02" db="EMBL/GenBank/DDBJ databases">
        <title>Expansion and revision of Xanthobacter and proposal of Roseixanthobacter gen. nov.</title>
        <authorList>
            <person name="Soltysiak M.P.M."/>
            <person name="Jalihal A."/>
            <person name="Ory A."/>
            <person name="Chrisophersen C."/>
            <person name="Lee A.D."/>
            <person name="Boulton J."/>
            <person name="Springer M."/>
        </authorList>
    </citation>
    <scope>NUCLEOTIDE SEQUENCE [LARGE SCALE GENOMIC DNA]</scope>
    <source>
        <strain evidence="16 17">CB5</strain>
    </source>
</reference>
<keyword evidence="3 9" id="KW-0436">Ligase</keyword>
<dbReference type="InterPro" id="IPR015413">
    <property type="entry name" value="Methionyl/Leucyl_tRNA_Synth"/>
</dbReference>
<feature type="region of interest" description="Disordered" evidence="11">
    <location>
        <begin position="1"/>
        <end position="30"/>
    </location>
</feature>
<keyword evidence="17" id="KW-1185">Reference proteome</keyword>
<dbReference type="SUPFAM" id="SSF50677">
    <property type="entry name" value="ValRS/IleRS/LeuRS editing domain"/>
    <property type="match status" value="1"/>
</dbReference>
<feature type="domain" description="Leucyl-tRNA synthetase editing" evidence="15">
    <location>
        <begin position="238"/>
        <end position="432"/>
    </location>
</feature>
<dbReference type="Gene3D" id="3.90.740.10">
    <property type="entry name" value="Valyl/Leucyl/Isoleucyl-tRNA synthetase, editing domain"/>
    <property type="match status" value="1"/>
</dbReference>
<dbReference type="NCBIfam" id="TIGR00396">
    <property type="entry name" value="leuS_bact"/>
    <property type="match status" value="1"/>
</dbReference>
<evidence type="ECO:0000256" key="2">
    <source>
        <dbReference type="ARBA" id="ARBA00022490"/>
    </source>
</evidence>